<keyword evidence="10" id="KW-0808">Transferase</keyword>
<dbReference type="GO" id="GO:0016413">
    <property type="term" value="F:O-acetyltransferase activity"/>
    <property type="evidence" value="ECO:0007669"/>
    <property type="project" value="TreeGrafter"/>
</dbReference>
<dbReference type="Proteomes" id="UP000280008">
    <property type="component" value="Unassembled WGS sequence"/>
</dbReference>
<feature type="transmembrane region" description="Helical" evidence="8">
    <location>
        <begin position="95"/>
        <end position="116"/>
    </location>
</feature>
<feature type="transmembrane region" description="Helical" evidence="8">
    <location>
        <begin position="30"/>
        <end position="50"/>
    </location>
</feature>
<sequence length="400" mass="44061">MSSASPQTPHAPATPSAPRSRAPRLHEIDVVRILTFACVIGVHTTSHTVASTDVPLYGLLALLHFTRQVFFALTAFVLAYGYFAKAAPAPFLRSLPRRLLLVGVPYVTWSVIYFAASNLRSPHYTFGEALAALGLHLVQGTAWYHLYFLLVTMQVYVLFPVFLWVVRKTARFHWLLLSLAFAYQLVITWFYRYSAHSLGFVSAHSKSLFVSYIFFILAGTVAAYHAKEFLAWVRSHRGVVAIITAATGVGTLVFFGVSIANGVSLYRAGTPLQPVIMVWAVGVGLGFLAFGTWWADRRVEGSSLARGVAVVSDRSFGIFLAHPMILWLMLFVGDDWVEGHVPTPWLTLVCYVIVVLLAYGISTVARRTPVSLPLAWRPWRARRRGPAGPAVAKPADAATA</sequence>
<evidence type="ECO:0000256" key="6">
    <source>
        <dbReference type="ARBA" id="ARBA00023136"/>
    </source>
</evidence>
<feature type="transmembrane region" description="Helical" evidence="8">
    <location>
        <begin position="56"/>
        <end position="83"/>
    </location>
</feature>
<protein>
    <submittedName>
        <fullName evidence="10">Surface polysaccharide O-acyltransferase-like enzyme</fullName>
    </submittedName>
</protein>
<keyword evidence="4 8" id="KW-0812">Transmembrane</keyword>
<feature type="transmembrane region" description="Helical" evidence="8">
    <location>
        <begin position="207"/>
        <end position="226"/>
    </location>
</feature>
<keyword evidence="3" id="KW-1003">Cell membrane</keyword>
<evidence type="ECO:0000256" key="5">
    <source>
        <dbReference type="ARBA" id="ARBA00022989"/>
    </source>
</evidence>
<keyword evidence="10" id="KW-0012">Acyltransferase</keyword>
<evidence type="ECO:0000256" key="4">
    <source>
        <dbReference type="ARBA" id="ARBA00022692"/>
    </source>
</evidence>
<feature type="domain" description="Acyltransferase 3" evidence="9">
    <location>
        <begin position="26"/>
        <end position="361"/>
    </location>
</feature>
<dbReference type="PANTHER" id="PTHR40074:SF2">
    <property type="entry name" value="O-ACETYLTRANSFERASE WECH"/>
    <property type="match status" value="1"/>
</dbReference>
<feature type="region of interest" description="Disordered" evidence="7">
    <location>
        <begin position="1"/>
        <end position="21"/>
    </location>
</feature>
<name>A0A495IKM0_9MICO</name>
<feature type="transmembrane region" description="Helical" evidence="8">
    <location>
        <begin position="345"/>
        <end position="365"/>
    </location>
</feature>
<feature type="transmembrane region" description="Helical" evidence="8">
    <location>
        <begin position="144"/>
        <end position="165"/>
    </location>
</feature>
<comment type="caution">
    <text evidence="10">The sequence shown here is derived from an EMBL/GenBank/DDBJ whole genome shotgun (WGS) entry which is preliminary data.</text>
</comment>
<dbReference type="EMBL" id="RBKS01000001">
    <property type="protein sequence ID" value="RKR76514.1"/>
    <property type="molecule type" value="Genomic_DNA"/>
</dbReference>
<comment type="similarity">
    <text evidence="2">Belongs to the acyltransferase 3 family.</text>
</comment>
<dbReference type="InterPro" id="IPR002656">
    <property type="entry name" value="Acyl_transf_3_dom"/>
</dbReference>
<accession>A0A495IKM0</accession>
<feature type="transmembrane region" description="Helical" evidence="8">
    <location>
        <begin position="272"/>
        <end position="295"/>
    </location>
</feature>
<feature type="transmembrane region" description="Helical" evidence="8">
    <location>
        <begin position="316"/>
        <end position="333"/>
    </location>
</feature>
<evidence type="ECO:0000256" key="1">
    <source>
        <dbReference type="ARBA" id="ARBA00004651"/>
    </source>
</evidence>
<dbReference type="GO" id="GO:0009246">
    <property type="term" value="P:enterobacterial common antigen biosynthetic process"/>
    <property type="evidence" value="ECO:0007669"/>
    <property type="project" value="TreeGrafter"/>
</dbReference>
<evidence type="ECO:0000256" key="7">
    <source>
        <dbReference type="SAM" id="MobiDB-lite"/>
    </source>
</evidence>
<keyword evidence="5 8" id="KW-1133">Transmembrane helix</keyword>
<reference evidence="10 11" key="1">
    <citation type="submission" date="2018-10" db="EMBL/GenBank/DDBJ databases">
        <title>Sequencing the genomes of 1000 actinobacteria strains.</title>
        <authorList>
            <person name="Klenk H.-P."/>
        </authorList>
    </citation>
    <scope>NUCLEOTIDE SEQUENCE [LARGE SCALE GENOMIC DNA]</scope>
    <source>
        <strain evidence="10 11">DSM 17894</strain>
    </source>
</reference>
<comment type="subcellular location">
    <subcellularLocation>
        <location evidence="1">Cell membrane</location>
        <topology evidence="1">Multi-pass membrane protein</topology>
    </subcellularLocation>
</comment>
<evidence type="ECO:0000256" key="3">
    <source>
        <dbReference type="ARBA" id="ARBA00022475"/>
    </source>
</evidence>
<evidence type="ECO:0000256" key="2">
    <source>
        <dbReference type="ARBA" id="ARBA00007400"/>
    </source>
</evidence>
<feature type="compositionally biased region" description="Low complexity" evidence="7">
    <location>
        <begin position="1"/>
        <end position="20"/>
    </location>
</feature>
<gene>
    <name evidence="10" type="ORF">C8E83_3691</name>
</gene>
<keyword evidence="6 8" id="KW-0472">Membrane</keyword>
<proteinExistence type="inferred from homology"/>
<dbReference type="PANTHER" id="PTHR40074">
    <property type="entry name" value="O-ACETYLTRANSFERASE WECH"/>
    <property type="match status" value="1"/>
</dbReference>
<dbReference type="AlphaFoldDB" id="A0A495IKM0"/>
<feature type="transmembrane region" description="Helical" evidence="8">
    <location>
        <begin position="238"/>
        <end position="260"/>
    </location>
</feature>
<organism evidence="10 11">
    <name type="scientific">Frondihabitans australicus</name>
    <dbReference type="NCBI Taxonomy" id="386892"/>
    <lineage>
        <taxon>Bacteria</taxon>
        <taxon>Bacillati</taxon>
        <taxon>Actinomycetota</taxon>
        <taxon>Actinomycetes</taxon>
        <taxon>Micrococcales</taxon>
        <taxon>Microbacteriaceae</taxon>
        <taxon>Frondihabitans</taxon>
    </lineage>
</organism>
<keyword evidence="11" id="KW-1185">Reference proteome</keyword>
<evidence type="ECO:0000313" key="10">
    <source>
        <dbReference type="EMBL" id="RKR76514.1"/>
    </source>
</evidence>
<evidence type="ECO:0000313" key="11">
    <source>
        <dbReference type="Proteomes" id="UP000280008"/>
    </source>
</evidence>
<dbReference type="GO" id="GO:0005886">
    <property type="term" value="C:plasma membrane"/>
    <property type="evidence" value="ECO:0007669"/>
    <property type="project" value="UniProtKB-SubCell"/>
</dbReference>
<dbReference type="RefSeq" id="WP_170160006.1">
    <property type="nucleotide sequence ID" value="NZ_RBKS01000001.1"/>
</dbReference>
<evidence type="ECO:0000256" key="8">
    <source>
        <dbReference type="SAM" id="Phobius"/>
    </source>
</evidence>
<feature type="transmembrane region" description="Helical" evidence="8">
    <location>
        <begin position="172"/>
        <end position="191"/>
    </location>
</feature>
<dbReference type="Pfam" id="PF01757">
    <property type="entry name" value="Acyl_transf_3"/>
    <property type="match status" value="1"/>
</dbReference>
<evidence type="ECO:0000259" key="9">
    <source>
        <dbReference type="Pfam" id="PF01757"/>
    </source>
</evidence>